<dbReference type="InterPro" id="IPR023772">
    <property type="entry name" value="DNA-bd_HTH_TetR-type_CS"/>
</dbReference>
<proteinExistence type="predicted"/>
<dbReference type="InterPro" id="IPR049445">
    <property type="entry name" value="TetR_SbtR-like_C"/>
</dbReference>
<evidence type="ECO:0000259" key="5">
    <source>
        <dbReference type="PROSITE" id="PS50977"/>
    </source>
</evidence>
<dbReference type="PANTHER" id="PTHR30055">
    <property type="entry name" value="HTH-TYPE TRANSCRIPTIONAL REGULATOR RUTR"/>
    <property type="match status" value="1"/>
</dbReference>
<dbReference type="Proteomes" id="UP000549113">
    <property type="component" value="Unassembled WGS sequence"/>
</dbReference>
<dbReference type="AlphaFoldDB" id="A0AA40SS24"/>
<dbReference type="Pfam" id="PF00440">
    <property type="entry name" value="TetR_N"/>
    <property type="match status" value="1"/>
</dbReference>
<feature type="domain" description="HTH tetR-type" evidence="5">
    <location>
        <begin position="14"/>
        <end position="73"/>
    </location>
</feature>
<sequence>MSDPTPRVLRKDAARNRDDVLAAAERVFAREGLGASVETIARESGVGVGTVYRRFGSKAGLVDALFTDRVSEMADAIRECAAVGSGRDALHRVLRVYVDFQSHNRAVRELLLIDIEHGAEHLRAEIEPLLSAIIDRAKAEQAVRADFTATDIPLLTHAIADIATRMPGIGAELARRHLELLIKGLAPTPDDVPVPAPLPDARFGEWLRAMGGAR</sequence>
<dbReference type="Gene3D" id="1.10.357.10">
    <property type="entry name" value="Tetracycline Repressor, domain 2"/>
    <property type="match status" value="1"/>
</dbReference>
<comment type="caution">
    <text evidence="6">The sequence shown here is derived from an EMBL/GenBank/DDBJ whole genome shotgun (WGS) entry which is preliminary data.</text>
</comment>
<dbReference type="SUPFAM" id="SSF48498">
    <property type="entry name" value="Tetracyclin repressor-like, C-terminal domain"/>
    <property type="match status" value="1"/>
</dbReference>
<gene>
    <name evidence="6" type="ORF">BKA10_003147</name>
</gene>
<keyword evidence="7" id="KW-1185">Reference proteome</keyword>
<evidence type="ECO:0000313" key="6">
    <source>
        <dbReference type="EMBL" id="MBB4141353.1"/>
    </source>
</evidence>
<dbReference type="PRINTS" id="PR00455">
    <property type="entry name" value="HTHTETR"/>
</dbReference>
<accession>A0AA40SS24</accession>
<evidence type="ECO:0000256" key="3">
    <source>
        <dbReference type="ARBA" id="ARBA00023163"/>
    </source>
</evidence>
<dbReference type="Pfam" id="PF21597">
    <property type="entry name" value="TetR_C_43"/>
    <property type="match status" value="1"/>
</dbReference>
<dbReference type="PANTHER" id="PTHR30055:SF234">
    <property type="entry name" value="HTH-TYPE TRANSCRIPTIONAL REGULATOR BETI"/>
    <property type="match status" value="1"/>
</dbReference>
<feature type="DNA-binding region" description="H-T-H motif" evidence="4">
    <location>
        <begin position="36"/>
        <end position="55"/>
    </location>
</feature>
<dbReference type="GO" id="GO:0000976">
    <property type="term" value="F:transcription cis-regulatory region binding"/>
    <property type="evidence" value="ECO:0007669"/>
    <property type="project" value="TreeGrafter"/>
</dbReference>
<dbReference type="InterPro" id="IPR050109">
    <property type="entry name" value="HTH-type_TetR-like_transc_reg"/>
</dbReference>
<keyword evidence="3" id="KW-0804">Transcription</keyword>
<dbReference type="InterPro" id="IPR001647">
    <property type="entry name" value="HTH_TetR"/>
</dbReference>
<dbReference type="PROSITE" id="PS50977">
    <property type="entry name" value="HTH_TETR_2"/>
    <property type="match status" value="1"/>
</dbReference>
<dbReference type="SUPFAM" id="SSF46689">
    <property type="entry name" value="Homeodomain-like"/>
    <property type="match status" value="1"/>
</dbReference>
<dbReference type="InterPro" id="IPR009057">
    <property type="entry name" value="Homeodomain-like_sf"/>
</dbReference>
<organism evidence="6 7">
    <name type="scientific">Microbacterium invictum</name>
    <dbReference type="NCBI Taxonomy" id="515415"/>
    <lineage>
        <taxon>Bacteria</taxon>
        <taxon>Bacillati</taxon>
        <taxon>Actinomycetota</taxon>
        <taxon>Actinomycetes</taxon>
        <taxon>Micrococcales</taxon>
        <taxon>Microbacteriaceae</taxon>
        <taxon>Microbacterium</taxon>
    </lineage>
</organism>
<dbReference type="RefSeq" id="WP_183500838.1">
    <property type="nucleotide sequence ID" value="NZ_BAABCO010000003.1"/>
</dbReference>
<evidence type="ECO:0000256" key="1">
    <source>
        <dbReference type="ARBA" id="ARBA00023015"/>
    </source>
</evidence>
<keyword evidence="2 4" id="KW-0238">DNA-binding</keyword>
<protein>
    <submittedName>
        <fullName evidence="6">AcrR family transcriptional regulator</fullName>
    </submittedName>
</protein>
<evidence type="ECO:0000313" key="7">
    <source>
        <dbReference type="Proteomes" id="UP000549113"/>
    </source>
</evidence>
<reference evidence="6 7" key="1">
    <citation type="submission" date="2020-08" db="EMBL/GenBank/DDBJ databases">
        <title>Sequencing the genomes of 1000 actinobacteria strains.</title>
        <authorList>
            <person name="Klenk H.-P."/>
        </authorList>
    </citation>
    <scope>NUCLEOTIDE SEQUENCE [LARGE SCALE GENOMIC DNA]</scope>
    <source>
        <strain evidence="6 7">DSM 19600</strain>
    </source>
</reference>
<evidence type="ECO:0000256" key="2">
    <source>
        <dbReference type="ARBA" id="ARBA00023125"/>
    </source>
</evidence>
<dbReference type="GO" id="GO:0003700">
    <property type="term" value="F:DNA-binding transcription factor activity"/>
    <property type="evidence" value="ECO:0007669"/>
    <property type="project" value="TreeGrafter"/>
</dbReference>
<dbReference type="InterPro" id="IPR036271">
    <property type="entry name" value="Tet_transcr_reg_TetR-rel_C_sf"/>
</dbReference>
<dbReference type="PROSITE" id="PS01081">
    <property type="entry name" value="HTH_TETR_1"/>
    <property type="match status" value="1"/>
</dbReference>
<evidence type="ECO:0000256" key="4">
    <source>
        <dbReference type="PROSITE-ProRule" id="PRU00335"/>
    </source>
</evidence>
<dbReference type="EMBL" id="JACIFH010000001">
    <property type="protein sequence ID" value="MBB4141353.1"/>
    <property type="molecule type" value="Genomic_DNA"/>
</dbReference>
<name>A0AA40SS24_9MICO</name>
<keyword evidence="1" id="KW-0805">Transcription regulation</keyword>